<name>A0ABV8B195_9BACI</name>
<organism evidence="1 2">
    <name type="scientific">Bacillus songklensis</name>
    <dbReference type="NCBI Taxonomy" id="1069116"/>
    <lineage>
        <taxon>Bacteria</taxon>
        <taxon>Bacillati</taxon>
        <taxon>Bacillota</taxon>
        <taxon>Bacilli</taxon>
        <taxon>Bacillales</taxon>
        <taxon>Bacillaceae</taxon>
        <taxon>Bacillus</taxon>
    </lineage>
</organism>
<dbReference type="InterPro" id="IPR043129">
    <property type="entry name" value="ATPase_NBD"/>
</dbReference>
<gene>
    <name evidence="1" type="ORF">ACFOU2_07630</name>
</gene>
<proteinExistence type="predicted"/>
<evidence type="ECO:0000313" key="2">
    <source>
        <dbReference type="Proteomes" id="UP001595752"/>
    </source>
</evidence>
<keyword evidence="2" id="KW-1185">Reference proteome</keyword>
<dbReference type="RefSeq" id="WP_377913821.1">
    <property type="nucleotide sequence ID" value="NZ_JBHRZT010000026.1"/>
</dbReference>
<dbReference type="SUPFAM" id="SSF53067">
    <property type="entry name" value="Actin-like ATPase domain"/>
    <property type="match status" value="1"/>
</dbReference>
<reference evidence="2" key="1">
    <citation type="journal article" date="2019" name="Int. J. Syst. Evol. Microbiol.">
        <title>The Global Catalogue of Microorganisms (GCM) 10K type strain sequencing project: providing services to taxonomists for standard genome sequencing and annotation.</title>
        <authorList>
            <consortium name="The Broad Institute Genomics Platform"/>
            <consortium name="The Broad Institute Genome Sequencing Center for Infectious Disease"/>
            <person name="Wu L."/>
            <person name="Ma J."/>
        </authorList>
    </citation>
    <scope>NUCLEOTIDE SEQUENCE [LARGE SCALE GENOMIC DNA]</scope>
    <source>
        <strain evidence="2">CCUG 61889</strain>
    </source>
</reference>
<sequence>MNEKNIWIGVDLGGTNIRVAAVEDNGTIVQEIQQLTDAEKGSTTVPHLYRNK</sequence>
<comment type="caution">
    <text evidence="1">The sequence shown here is derived from an EMBL/GenBank/DDBJ whole genome shotgun (WGS) entry which is preliminary data.</text>
</comment>
<dbReference type="EMBL" id="JBHRZT010000026">
    <property type="protein sequence ID" value="MFC3883399.1"/>
    <property type="molecule type" value="Genomic_DNA"/>
</dbReference>
<evidence type="ECO:0000313" key="1">
    <source>
        <dbReference type="EMBL" id="MFC3883399.1"/>
    </source>
</evidence>
<dbReference type="Gene3D" id="3.30.420.40">
    <property type="match status" value="1"/>
</dbReference>
<dbReference type="Proteomes" id="UP001595752">
    <property type="component" value="Unassembled WGS sequence"/>
</dbReference>
<evidence type="ECO:0008006" key="3">
    <source>
        <dbReference type="Google" id="ProtNLM"/>
    </source>
</evidence>
<protein>
    <recommendedName>
        <fullName evidence="3">Glucokinase</fullName>
    </recommendedName>
</protein>
<accession>A0ABV8B195</accession>